<name>A0A6J8DH11_MYTCO</name>
<gene>
    <name evidence="3" type="ORF">MCOR_41354</name>
</gene>
<sequence length="460" mass="53454">MGVLSSKNSENAVDDAVRHIDSLHRLSTDKAKEIIDAMKEMESHVKTLISEKDFLKSKKLEFDKKMINRKDKDEETISEKHSGASNSSSCNIQWNNKQEDDKYIPQGTEQQMEFQYVQSSNDTLNERIQTLENQLVEANEIQNDAKEKYKLQLRVLNDKLEEKEEQHKKMNDTIEKNETKYRNLKEDKCKIAEKLHRESEKLRLLENQYDVRQNTIQSLKLEGDNLKCQLEQKIRDYSLEKQKMDTLIKKERNKLTDMRLTIEKLKNDKETTEKNLTEERKLLQIKIIELQGKDKFSTGHIALLQKENECLKIENNRLMTKAKEKKHISFHSVLKQPQSDQAVNGIFDLLRGQCSDTEFEMVEESKRKKNTPLLVVLYNLSRIADDVKGALYGIEANSDVALVVLHSKDIKKPSEKILTEPDFKKLGIIVDMNFLSAKGIISDDVTDKAIHQLVGFINKF</sequence>
<dbReference type="OrthoDB" id="6197257at2759"/>
<keyword evidence="4" id="KW-1185">Reference proteome</keyword>
<accession>A0A6J8DH11</accession>
<evidence type="ECO:0000313" key="4">
    <source>
        <dbReference type="Proteomes" id="UP000507470"/>
    </source>
</evidence>
<evidence type="ECO:0000256" key="2">
    <source>
        <dbReference type="SAM" id="MobiDB-lite"/>
    </source>
</evidence>
<keyword evidence="1" id="KW-0175">Coiled coil</keyword>
<dbReference type="Proteomes" id="UP000507470">
    <property type="component" value="Unassembled WGS sequence"/>
</dbReference>
<evidence type="ECO:0000256" key="1">
    <source>
        <dbReference type="SAM" id="Coils"/>
    </source>
</evidence>
<feature type="region of interest" description="Disordered" evidence="2">
    <location>
        <begin position="72"/>
        <end position="92"/>
    </location>
</feature>
<feature type="coiled-coil region" evidence="1">
    <location>
        <begin position="121"/>
        <end position="321"/>
    </location>
</feature>
<organism evidence="3 4">
    <name type="scientific">Mytilus coruscus</name>
    <name type="common">Sea mussel</name>
    <dbReference type="NCBI Taxonomy" id="42192"/>
    <lineage>
        <taxon>Eukaryota</taxon>
        <taxon>Metazoa</taxon>
        <taxon>Spiralia</taxon>
        <taxon>Lophotrochozoa</taxon>
        <taxon>Mollusca</taxon>
        <taxon>Bivalvia</taxon>
        <taxon>Autobranchia</taxon>
        <taxon>Pteriomorphia</taxon>
        <taxon>Mytilida</taxon>
        <taxon>Mytiloidea</taxon>
        <taxon>Mytilidae</taxon>
        <taxon>Mytilinae</taxon>
        <taxon>Mytilus</taxon>
    </lineage>
</organism>
<feature type="compositionally biased region" description="Basic and acidic residues" evidence="2">
    <location>
        <begin position="72"/>
        <end position="82"/>
    </location>
</feature>
<proteinExistence type="predicted"/>
<dbReference type="EMBL" id="CACVKT020007427">
    <property type="protein sequence ID" value="CAC5407923.1"/>
    <property type="molecule type" value="Genomic_DNA"/>
</dbReference>
<reference evidence="3 4" key="1">
    <citation type="submission" date="2020-06" db="EMBL/GenBank/DDBJ databases">
        <authorList>
            <person name="Li R."/>
            <person name="Bekaert M."/>
        </authorList>
    </citation>
    <scope>NUCLEOTIDE SEQUENCE [LARGE SCALE GENOMIC DNA]</scope>
    <source>
        <strain evidence="4">wild</strain>
    </source>
</reference>
<feature type="compositionally biased region" description="Polar residues" evidence="2">
    <location>
        <begin position="83"/>
        <end position="92"/>
    </location>
</feature>
<protein>
    <submittedName>
        <fullName evidence="3">Uncharacterized protein</fullName>
    </submittedName>
</protein>
<dbReference type="AlphaFoldDB" id="A0A6J8DH11"/>
<evidence type="ECO:0000313" key="3">
    <source>
        <dbReference type="EMBL" id="CAC5407923.1"/>
    </source>
</evidence>